<dbReference type="Proteomes" id="UP000322139">
    <property type="component" value="Unassembled WGS sequence"/>
</dbReference>
<reference evidence="2 3" key="1">
    <citation type="submission" date="2019-08" db="EMBL/GenBank/DDBJ databases">
        <title>Bacillus genomes from the desert of Cuatro Cienegas, Coahuila.</title>
        <authorList>
            <person name="Olmedo-Alvarez G."/>
        </authorList>
    </citation>
    <scope>NUCLEOTIDE SEQUENCE [LARGE SCALE GENOMIC DNA]</scope>
    <source>
        <strain evidence="2 3">CH446_14T</strain>
    </source>
</reference>
<dbReference type="AlphaFoldDB" id="A0A5D4RK80"/>
<feature type="transmembrane region" description="Helical" evidence="1">
    <location>
        <begin position="46"/>
        <end position="66"/>
    </location>
</feature>
<sequence>MQEKNVTNRSISLPRLAKFYSAGMLVAFISFLLNESGIVAHLTFSINTFIVLFLILPCFYTYIMAFSDFNAAASREKLMLGIVTMIGVVMGLFVCGFLFGMESEWF</sequence>
<keyword evidence="1" id="KW-0472">Membrane</keyword>
<comment type="caution">
    <text evidence="2">The sequence shown here is derived from an EMBL/GenBank/DDBJ whole genome shotgun (WGS) entry which is preliminary data.</text>
</comment>
<feature type="transmembrane region" description="Helical" evidence="1">
    <location>
        <begin position="20"/>
        <end position="40"/>
    </location>
</feature>
<feature type="transmembrane region" description="Helical" evidence="1">
    <location>
        <begin position="78"/>
        <end position="99"/>
    </location>
</feature>
<accession>A0A5D4RK80</accession>
<keyword evidence="1" id="KW-1133">Transmembrane helix</keyword>
<evidence type="ECO:0000256" key="1">
    <source>
        <dbReference type="SAM" id="Phobius"/>
    </source>
</evidence>
<dbReference type="EMBL" id="VTER01000002">
    <property type="protein sequence ID" value="TYS51219.1"/>
    <property type="molecule type" value="Genomic_DNA"/>
</dbReference>
<evidence type="ECO:0000313" key="2">
    <source>
        <dbReference type="EMBL" id="TYS51219.1"/>
    </source>
</evidence>
<dbReference type="RefSeq" id="WP_148973595.1">
    <property type="nucleotide sequence ID" value="NZ_JBNIKU010000024.1"/>
</dbReference>
<proteinExistence type="predicted"/>
<protein>
    <submittedName>
        <fullName evidence="2">Uncharacterized protein</fullName>
    </submittedName>
</protein>
<name>A0A5D4RK80_9BACI</name>
<evidence type="ECO:0000313" key="3">
    <source>
        <dbReference type="Proteomes" id="UP000322139"/>
    </source>
</evidence>
<gene>
    <name evidence="2" type="ORF">FZD51_04065</name>
</gene>
<organism evidence="2 3">
    <name type="scientific">Bacillus infantis</name>
    <dbReference type="NCBI Taxonomy" id="324767"/>
    <lineage>
        <taxon>Bacteria</taxon>
        <taxon>Bacillati</taxon>
        <taxon>Bacillota</taxon>
        <taxon>Bacilli</taxon>
        <taxon>Bacillales</taxon>
        <taxon>Bacillaceae</taxon>
        <taxon>Bacillus</taxon>
    </lineage>
</organism>
<keyword evidence="1" id="KW-0812">Transmembrane</keyword>